<dbReference type="HOGENOM" id="CLU_263149_0_0_11"/>
<feature type="transmembrane region" description="Helical" evidence="1">
    <location>
        <begin position="1247"/>
        <end position="1271"/>
    </location>
</feature>
<evidence type="ECO:0000313" key="3">
    <source>
        <dbReference type="EMBL" id="ABY24278.1"/>
    </source>
</evidence>
<keyword evidence="1" id="KW-0472">Membrane</keyword>
<protein>
    <submittedName>
        <fullName evidence="3">Heme transport associated protein</fullName>
    </submittedName>
</protein>
<proteinExistence type="predicted"/>
<gene>
    <name evidence="3" type="ordered locus">RSal33209_2552</name>
</gene>
<dbReference type="GO" id="GO:0005975">
    <property type="term" value="P:carbohydrate metabolic process"/>
    <property type="evidence" value="ECO:0007669"/>
    <property type="project" value="UniProtKB-ARBA"/>
</dbReference>
<accession>A9WRJ6</accession>
<keyword evidence="4" id="KW-1185">Reference proteome</keyword>
<evidence type="ECO:0000259" key="2">
    <source>
        <dbReference type="PROSITE" id="PS50835"/>
    </source>
</evidence>
<organism evidence="3 4">
    <name type="scientific">Renibacterium salmoninarum (strain ATCC 33209 / DSM 20767 / JCM 11484 / NBRC 15589 / NCIMB 2235)</name>
    <dbReference type="NCBI Taxonomy" id="288705"/>
    <lineage>
        <taxon>Bacteria</taxon>
        <taxon>Bacillati</taxon>
        <taxon>Actinomycetota</taxon>
        <taxon>Actinomycetes</taxon>
        <taxon>Micrococcales</taxon>
        <taxon>Micrococcaceae</taxon>
        <taxon>Renibacterium</taxon>
    </lineage>
</organism>
<evidence type="ECO:0000256" key="1">
    <source>
        <dbReference type="SAM" id="Phobius"/>
    </source>
</evidence>
<dbReference type="Proteomes" id="UP000002007">
    <property type="component" value="Chromosome"/>
</dbReference>
<dbReference type="KEGG" id="rsa:RSal33209_2552"/>
<dbReference type="Gene3D" id="2.60.40.10">
    <property type="entry name" value="Immunoglobulins"/>
    <property type="match status" value="1"/>
</dbReference>
<dbReference type="eggNOG" id="COG4886">
    <property type="taxonomic scope" value="Bacteria"/>
</dbReference>
<name>A9WRJ6_RENSM</name>
<dbReference type="Pfam" id="PF04213">
    <property type="entry name" value="HtaA"/>
    <property type="match status" value="3"/>
</dbReference>
<dbReference type="eggNOG" id="COG0810">
    <property type="taxonomic scope" value="Bacteria"/>
</dbReference>
<dbReference type="EMBL" id="CP000910">
    <property type="protein sequence ID" value="ABY24278.1"/>
    <property type="molecule type" value="Genomic_DNA"/>
</dbReference>
<keyword evidence="1" id="KW-1133">Transmembrane helix</keyword>
<dbReference type="PROSITE" id="PS50835">
    <property type="entry name" value="IG_LIKE"/>
    <property type="match status" value="1"/>
</dbReference>
<dbReference type="STRING" id="288705.RSal33209_2552"/>
<dbReference type="InterPro" id="IPR007331">
    <property type="entry name" value="Htaa"/>
</dbReference>
<feature type="domain" description="Ig-like" evidence="2">
    <location>
        <begin position="639"/>
        <end position="730"/>
    </location>
</feature>
<keyword evidence="1" id="KW-0812">Transmembrane</keyword>
<sequence>MSPSLSPLDLSYPLELSVPAHSPSTQRFFASVLAIALAFAGLFLTTSPATAAPGDKQENIPAAAVQLSKGSLNWGVKASWRQYAGPAALAGGSAQPTPGGNFTFPLTSGSFDATSGTTIVNFSGSLHWKSHYYPDEKNLISPPPGSNGPLDIHVLDVTFANPSVTIGADGATLSMEVVSRNINTWQMVDFGRVPLVQLDVSEKKPVLDSGNTSWSEIQTAWTQQGVDAVGYTVGQIVDPVGFSYAGPGGAPVVSESWTLPGSPKLVMAENRLIDGRDLSTLWADPSSGIYHTVANDDTTQTKIYRAYDLAKRSFIGSSLTLSWAESSQIGSLAMADPAAGRLYFRSSTAPGANIDSALQWDAARQTYSVLKGLSIPIPSGQFLWSGARGEAFQLAGKLPPGDKDQNNRQRTLTKWVINANGAATATEYALPKALVGSDRGGTWYRLAGGVVLSDGSLLLPRAKLNPLPGGSVPEKVLAQRITLPAPGTAVVEEIAGTDVGTQNNTGYNGAFAAGNSVYLTRAASRTGTALAQNLNSSGNGQLYVSNPVADLAKASVFAIDPENATLWAQDGNAQTLSAVRNGGVLTTLSSPYLSQNPFPPLVAADHSVYAATFDGRQQGIENDGKGLFGFASFSLASSPRISMQPVPLTLNVPTGSQTVQATFRVEASASPAPSVQWQAKARGVLAFKDIPGATAAELNISARQLDDGVQYRAVFTNPAGAIATKPAALSVTTEKAPEPQLPIDPTATSRPGSTVAGFLTWGVKDSFRSYISGSIARGWIATSNGASGRENFTFAQTGTSTWNVASGTGSTGYQGSVQFWGHGGILNLTFSNPQLSIDSATAGTLFVSANGSGPVAIAAVNLEAAAKTELDGGVSYANAPVTLSATGARMFSYGSSQFYQPGQVMDPVTFTVGSPPAPGTAIGPDGTKAGTGKTTVAAFSNKDWKPPAEAPVKEGITLQGADPLKLQAGSTITATASGFQPNEKYIKAVIYSEPRVLADDLVADGQGNVSWTGALPADLTGEHTLTFQGSVNRGVTLKIGEQDLAGQCKVDGANLSWGFKESFRSYIQSTIANGNWTTANGASYQTPNFAWSQGSGAINPSTKAGLVKFTGSVNFTGHDGVLNTTVANPQIQLVDDRTAFLLLDVSGATMDGAMIDNKASSFVKLDLGAVSTSFDGGTMKVTAAPSALTPAGHIAFPNYESGAAFDPVSFSFPVPADCGKPTEAKTPVVAPPVNSLDGGSAAQPGDLWWLLWAIPVAIIAAALVLLLVLFLRRRLSVSTR</sequence>
<dbReference type="AlphaFoldDB" id="A9WRJ6"/>
<dbReference type="InterPro" id="IPR007110">
    <property type="entry name" value="Ig-like_dom"/>
</dbReference>
<evidence type="ECO:0000313" key="4">
    <source>
        <dbReference type="Proteomes" id="UP000002007"/>
    </source>
</evidence>
<dbReference type="InterPro" id="IPR013783">
    <property type="entry name" value="Ig-like_fold"/>
</dbReference>
<reference evidence="4" key="1">
    <citation type="journal article" date="2008" name="J. Bacteriol.">
        <title>Genome sequence of the fish pathogen Renibacterium salmoninarum suggests reductive evolution away from an environmental Arthrobacter ancestor.</title>
        <authorList>
            <person name="Wiens G.D."/>
            <person name="Rockey D.D."/>
            <person name="Wu Z."/>
            <person name="Chang J."/>
            <person name="Levy R."/>
            <person name="Crane S."/>
            <person name="Chen D.S."/>
            <person name="Capri G.R."/>
            <person name="Burnett J.R."/>
            <person name="Sudheesh P.S."/>
            <person name="Schipma M.J."/>
            <person name="Burd H."/>
            <person name="Bhattacharyya A."/>
            <person name="Rhodes L.D."/>
            <person name="Kaul R."/>
            <person name="Strom M.S."/>
        </authorList>
    </citation>
    <scope>NUCLEOTIDE SEQUENCE [LARGE SCALE GENOMIC DNA]</scope>
    <source>
        <strain evidence="4">ATCC 33209 / DSM 20767 / JCM 11484 / NBRC 15589 / NCIMB 2235</strain>
    </source>
</reference>